<evidence type="ECO:0000313" key="1">
    <source>
        <dbReference type="EMBL" id="KAH3802212.1"/>
    </source>
</evidence>
<gene>
    <name evidence="1" type="ORF">DPMN_155885</name>
</gene>
<dbReference type="AlphaFoldDB" id="A0A9D4FPN7"/>
<reference evidence="1" key="2">
    <citation type="submission" date="2020-11" db="EMBL/GenBank/DDBJ databases">
        <authorList>
            <person name="McCartney M.A."/>
            <person name="Auch B."/>
            <person name="Kono T."/>
            <person name="Mallez S."/>
            <person name="Becker A."/>
            <person name="Gohl D.M."/>
            <person name="Silverstein K.A.T."/>
            <person name="Koren S."/>
            <person name="Bechman K.B."/>
            <person name="Herman A."/>
            <person name="Abrahante J.E."/>
            <person name="Garbe J."/>
        </authorList>
    </citation>
    <scope>NUCLEOTIDE SEQUENCE</scope>
    <source>
        <strain evidence="1">Duluth1</strain>
        <tissue evidence="1">Whole animal</tissue>
    </source>
</reference>
<comment type="caution">
    <text evidence="1">The sequence shown here is derived from an EMBL/GenBank/DDBJ whole genome shotgun (WGS) entry which is preliminary data.</text>
</comment>
<sequence length="50" mass="5877">MFNVYPLDYGDQELQVLLQHFSPTLVKAGVRPAEAEMEWTMLKKEILRCH</sequence>
<name>A0A9D4FPN7_DREPO</name>
<reference evidence="1" key="1">
    <citation type="journal article" date="2019" name="bioRxiv">
        <title>The Genome of the Zebra Mussel, Dreissena polymorpha: A Resource for Invasive Species Research.</title>
        <authorList>
            <person name="McCartney M.A."/>
            <person name="Auch B."/>
            <person name="Kono T."/>
            <person name="Mallez S."/>
            <person name="Zhang Y."/>
            <person name="Obille A."/>
            <person name="Becker A."/>
            <person name="Abrahante J.E."/>
            <person name="Garbe J."/>
            <person name="Badalamenti J.P."/>
            <person name="Herman A."/>
            <person name="Mangelson H."/>
            <person name="Liachko I."/>
            <person name="Sullivan S."/>
            <person name="Sone E.D."/>
            <person name="Koren S."/>
            <person name="Silverstein K.A.T."/>
            <person name="Beckman K.B."/>
            <person name="Gohl D.M."/>
        </authorList>
    </citation>
    <scope>NUCLEOTIDE SEQUENCE</scope>
    <source>
        <strain evidence="1">Duluth1</strain>
        <tissue evidence="1">Whole animal</tissue>
    </source>
</reference>
<dbReference type="EMBL" id="JAIWYP010000007">
    <property type="protein sequence ID" value="KAH3802212.1"/>
    <property type="molecule type" value="Genomic_DNA"/>
</dbReference>
<proteinExistence type="predicted"/>
<evidence type="ECO:0000313" key="2">
    <source>
        <dbReference type="Proteomes" id="UP000828390"/>
    </source>
</evidence>
<dbReference type="Proteomes" id="UP000828390">
    <property type="component" value="Unassembled WGS sequence"/>
</dbReference>
<protein>
    <submittedName>
        <fullName evidence="1">Uncharacterized protein</fullName>
    </submittedName>
</protein>
<keyword evidence="2" id="KW-1185">Reference proteome</keyword>
<accession>A0A9D4FPN7</accession>
<organism evidence="1 2">
    <name type="scientific">Dreissena polymorpha</name>
    <name type="common">Zebra mussel</name>
    <name type="synonym">Mytilus polymorpha</name>
    <dbReference type="NCBI Taxonomy" id="45954"/>
    <lineage>
        <taxon>Eukaryota</taxon>
        <taxon>Metazoa</taxon>
        <taxon>Spiralia</taxon>
        <taxon>Lophotrochozoa</taxon>
        <taxon>Mollusca</taxon>
        <taxon>Bivalvia</taxon>
        <taxon>Autobranchia</taxon>
        <taxon>Heteroconchia</taxon>
        <taxon>Euheterodonta</taxon>
        <taxon>Imparidentia</taxon>
        <taxon>Neoheterodontei</taxon>
        <taxon>Myida</taxon>
        <taxon>Dreissenoidea</taxon>
        <taxon>Dreissenidae</taxon>
        <taxon>Dreissena</taxon>
    </lineage>
</organism>